<dbReference type="OrthoDB" id="8117243at2"/>
<protein>
    <submittedName>
        <fullName evidence="1">Uncharacterized protein</fullName>
    </submittedName>
</protein>
<reference evidence="1 2" key="1">
    <citation type="submission" date="2018-08" db="EMBL/GenBank/DDBJ databases">
        <title>Fulvimarina sp. 85, whole genome shotgun sequence.</title>
        <authorList>
            <person name="Tuo L."/>
        </authorList>
    </citation>
    <scope>NUCLEOTIDE SEQUENCE [LARGE SCALE GENOMIC DNA]</scope>
    <source>
        <strain evidence="1 2">85</strain>
    </source>
</reference>
<gene>
    <name evidence="1" type="ORF">DYI37_08595</name>
</gene>
<dbReference type="RefSeq" id="WP_116682784.1">
    <property type="nucleotide sequence ID" value="NZ_QURL01000003.1"/>
</dbReference>
<dbReference type="Proteomes" id="UP000264310">
    <property type="component" value="Unassembled WGS sequence"/>
</dbReference>
<comment type="caution">
    <text evidence="1">The sequence shown here is derived from an EMBL/GenBank/DDBJ whole genome shotgun (WGS) entry which is preliminary data.</text>
</comment>
<proteinExistence type="predicted"/>
<organism evidence="1 2">
    <name type="scientific">Fulvimarina endophytica</name>
    <dbReference type="NCBI Taxonomy" id="2293836"/>
    <lineage>
        <taxon>Bacteria</taxon>
        <taxon>Pseudomonadati</taxon>
        <taxon>Pseudomonadota</taxon>
        <taxon>Alphaproteobacteria</taxon>
        <taxon>Hyphomicrobiales</taxon>
        <taxon>Aurantimonadaceae</taxon>
        <taxon>Fulvimarina</taxon>
    </lineage>
</organism>
<evidence type="ECO:0000313" key="2">
    <source>
        <dbReference type="Proteomes" id="UP000264310"/>
    </source>
</evidence>
<evidence type="ECO:0000313" key="1">
    <source>
        <dbReference type="EMBL" id="RFC64368.1"/>
    </source>
</evidence>
<accession>A0A371X558</accession>
<sequence length="103" mass="10921">MSNRSRSALLGALTIAMSFLVLVAAIAMPTGSRVVVVAGPFGDRHPVRIVTEAGGRLVAMGRRDFLAVAEGEGDDFTKRLFAAGAWLVLDGRFAEACMRENAI</sequence>
<name>A0A371X558_9HYPH</name>
<dbReference type="AlphaFoldDB" id="A0A371X558"/>
<dbReference type="EMBL" id="QURL01000003">
    <property type="protein sequence ID" value="RFC64368.1"/>
    <property type="molecule type" value="Genomic_DNA"/>
</dbReference>
<keyword evidence="2" id="KW-1185">Reference proteome</keyword>